<gene>
    <name evidence="3" type="ORF">ACE41H_12630</name>
</gene>
<evidence type="ECO:0000313" key="3">
    <source>
        <dbReference type="EMBL" id="MFB5267621.1"/>
    </source>
</evidence>
<name>A0ABV5ATS4_9BACL</name>
<dbReference type="EMBL" id="JBHHMI010000009">
    <property type="protein sequence ID" value="MFB5267621.1"/>
    <property type="molecule type" value="Genomic_DNA"/>
</dbReference>
<proteinExistence type="predicted"/>
<evidence type="ECO:0000256" key="1">
    <source>
        <dbReference type="SAM" id="MobiDB-lite"/>
    </source>
</evidence>
<evidence type="ECO:0000313" key="4">
    <source>
        <dbReference type="Proteomes" id="UP001580346"/>
    </source>
</evidence>
<feature type="compositionally biased region" description="Basic and acidic residues" evidence="1">
    <location>
        <begin position="52"/>
        <end position="61"/>
    </location>
</feature>
<dbReference type="Proteomes" id="UP001580346">
    <property type="component" value="Unassembled WGS sequence"/>
</dbReference>
<organism evidence="3 4">
    <name type="scientific">Paenibacillus enshidis</name>
    <dbReference type="NCBI Taxonomy" id="1458439"/>
    <lineage>
        <taxon>Bacteria</taxon>
        <taxon>Bacillati</taxon>
        <taxon>Bacillota</taxon>
        <taxon>Bacilli</taxon>
        <taxon>Bacillales</taxon>
        <taxon>Paenibacillaceae</taxon>
        <taxon>Paenibacillus</taxon>
    </lineage>
</organism>
<protein>
    <recommendedName>
        <fullName evidence="5">Lipoprotein</fullName>
    </recommendedName>
</protein>
<feature type="signal peptide" evidence="2">
    <location>
        <begin position="1"/>
        <end position="27"/>
    </location>
</feature>
<evidence type="ECO:0008006" key="5">
    <source>
        <dbReference type="Google" id="ProtNLM"/>
    </source>
</evidence>
<dbReference type="PROSITE" id="PS51257">
    <property type="entry name" value="PROKAR_LIPOPROTEIN"/>
    <property type="match status" value="1"/>
</dbReference>
<evidence type="ECO:0000256" key="2">
    <source>
        <dbReference type="SAM" id="SignalP"/>
    </source>
</evidence>
<reference evidence="3 4" key="1">
    <citation type="submission" date="2024-09" db="EMBL/GenBank/DDBJ databases">
        <title>Paenibacillus zeirhizospherea sp. nov., isolated from surface of the maize (Zea mays) roots in a horticulture field, Hungary.</title>
        <authorList>
            <person name="Marton D."/>
            <person name="Farkas M."/>
            <person name="Bedics A."/>
            <person name="Toth E."/>
            <person name="Tancsics A."/>
            <person name="Boka K."/>
            <person name="Maroti G."/>
            <person name="Kriszt B."/>
            <person name="Cserhati M."/>
        </authorList>
    </citation>
    <scope>NUCLEOTIDE SEQUENCE [LARGE SCALE GENOMIC DNA]</scope>
    <source>
        <strain evidence="3 4">KCTC 33519</strain>
    </source>
</reference>
<comment type="caution">
    <text evidence="3">The sequence shown here is derived from an EMBL/GenBank/DDBJ whole genome shotgun (WGS) entry which is preliminary data.</text>
</comment>
<feature type="chain" id="PRO_5045454734" description="Lipoprotein" evidence="2">
    <location>
        <begin position="28"/>
        <end position="199"/>
    </location>
</feature>
<keyword evidence="2" id="KW-0732">Signal</keyword>
<dbReference type="RefSeq" id="WP_375355619.1">
    <property type="nucleotide sequence ID" value="NZ_JBHHMI010000009.1"/>
</dbReference>
<feature type="region of interest" description="Disordered" evidence="1">
    <location>
        <begin position="25"/>
        <end position="78"/>
    </location>
</feature>
<keyword evidence="4" id="KW-1185">Reference proteome</keyword>
<sequence length="199" mass="22006">MNKRIFFLFTVVILAFMAACSGNTKNAAEPVPPAGQETPSTEEPSAPAGEKPAQDNGKEPVQDSNSGKEPAGNADGTNPDLFKSGLFIDWNSVDDPLIDDRLKTALQSFLTAVTKPDEASYEKIFPNHATEDRADFRNVLEEPMNYRFDKVGQAIEEDGRILVPVSGTSRDDVFGIRDFSNNLYFKQNAQNEWEVIMID</sequence>
<accession>A0ABV5ATS4</accession>